<dbReference type="AlphaFoldDB" id="A0A5B8U9G6"/>
<dbReference type="Proteomes" id="UP000321805">
    <property type="component" value="Chromosome"/>
</dbReference>
<sequence length="63" mass="6495">MRCDHCGEVIGVYEPAILLTDGGARTTSVAADPSLEHEQGRRFHGSCFAGLHGPGADGASSEP</sequence>
<dbReference type="EMBL" id="CP042430">
    <property type="protein sequence ID" value="QEC49813.1"/>
    <property type="molecule type" value="Genomic_DNA"/>
</dbReference>
<dbReference type="KEGG" id="bsol:FSW04_21080"/>
<evidence type="ECO:0000313" key="1">
    <source>
        <dbReference type="EMBL" id="QEC49813.1"/>
    </source>
</evidence>
<keyword evidence="2" id="KW-1185">Reference proteome</keyword>
<evidence type="ECO:0000313" key="2">
    <source>
        <dbReference type="Proteomes" id="UP000321805"/>
    </source>
</evidence>
<accession>A0A5B8U9G6</accession>
<proteinExistence type="predicted"/>
<protein>
    <submittedName>
        <fullName evidence="1">Uncharacterized protein</fullName>
    </submittedName>
</protein>
<gene>
    <name evidence="1" type="ORF">FSW04_21080</name>
</gene>
<organism evidence="1 2">
    <name type="scientific">Baekduia soli</name>
    <dbReference type="NCBI Taxonomy" id="496014"/>
    <lineage>
        <taxon>Bacteria</taxon>
        <taxon>Bacillati</taxon>
        <taxon>Actinomycetota</taxon>
        <taxon>Thermoleophilia</taxon>
        <taxon>Solirubrobacterales</taxon>
        <taxon>Baekduiaceae</taxon>
        <taxon>Baekduia</taxon>
    </lineage>
</organism>
<reference evidence="1 2" key="1">
    <citation type="journal article" date="2018" name="J. Microbiol.">
        <title>Baekduia soli gen. nov., sp. nov., a novel bacterium isolated from the soil of Baekdu Mountain and proposal of a novel family name, Baekduiaceae fam. nov.</title>
        <authorList>
            <person name="An D.S."/>
            <person name="Siddiqi M.Z."/>
            <person name="Kim K.H."/>
            <person name="Yu H.S."/>
            <person name="Im W.T."/>
        </authorList>
    </citation>
    <scope>NUCLEOTIDE SEQUENCE [LARGE SCALE GENOMIC DNA]</scope>
    <source>
        <strain evidence="1 2">BR7-21</strain>
    </source>
</reference>
<dbReference type="RefSeq" id="WP_146922178.1">
    <property type="nucleotide sequence ID" value="NZ_CP042430.1"/>
</dbReference>
<name>A0A5B8U9G6_9ACTN</name>